<name>A0A1I2IGP1_9GAMM</name>
<protein>
    <submittedName>
        <fullName evidence="3">Outer membrane protein, multidrug efflux system</fullName>
    </submittedName>
</protein>
<dbReference type="Gene3D" id="2.20.200.10">
    <property type="entry name" value="Outer membrane efflux proteins (OEP)"/>
    <property type="match status" value="1"/>
</dbReference>
<keyword evidence="2" id="KW-0449">Lipoprotein</keyword>
<accession>A0A1I2IGP1</accession>
<comment type="subcellular location">
    <subcellularLocation>
        <location evidence="2">Cell outer membrane</location>
        <topology evidence="2">Lipid-anchor</topology>
    </subcellularLocation>
</comment>
<dbReference type="EMBL" id="FONH01000016">
    <property type="protein sequence ID" value="SFF40808.1"/>
    <property type="molecule type" value="Genomic_DNA"/>
</dbReference>
<proteinExistence type="inferred from homology"/>
<organism evidence="3 4">
    <name type="scientific">Dyella marensis</name>
    <dbReference type="NCBI Taxonomy" id="500610"/>
    <lineage>
        <taxon>Bacteria</taxon>
        <taxon>Pseudomonadati</taxon>
        <taxon>Pseudomonadota</taxon>
        <taxon>Gammaproteobacteria</taxon>
        <taxon>Lysobacterales</taxon>
        <taxon>Rhodanobacteraceae</taxon>
        <taxon>Dyella</taxon>
    </lineage>
</organism>
<dbReference type="PANTHER" id="PTHR30203">
    <property type="entry name" value="OUTER MEMBRANE CATION EFFLUX PROTEIN"/>
    <property type="match status" value="1"/>
</dbReference>
<gene>
    <name evidence="3" type="ORF">SAMN02799615_03453</name>
</gene>
<keyword evidence="4" id="KW-1185">Reference proteome</keyword>
<dbReference type="InterPro" id="IPR003423">
    <property type="entry name" value="OMP_efflux"/>
</dbReference>
<dbReference type="RefSeq" id="WP_026635636.1">
    <property type="nucleotide sequence ID" value="NZ_FONH01000016.1"/>
</dbReference>
<dbReference type="Gene3D" id="1.20.1600.10">
    <property type="entry name" value="Outer membrane efflux proteins (OEP)"/>
    <property type="match status" value="1"/>
</dbReference>
<evidence type="ECO:0000313" key="3">
    <source>
        <dbReference type="EMBL" id="SFF40808.1"/>
    </source>
</evidence>
<dbReference type="PANTHER" id="PTHR30203:SF32">
    <property type="entry name" value="CATION EFFLUX SYSTEM PROTEIN CUSC"/>
    <property type="match status" value="1"/>
</dbReference>
<dbReference type="AlphaFoldDB" id="A0A1I2IGP1"/>
<keyword evidence="2" id="KW-1134">Transmembrane beta strand</keyword>
<dbReference type="Pfam" id="PF02321">
    <property type="entry name" value="OEP"/>
    <property type="match status" value="2"/>
</dbReference>
<dbReference type="GO" id="GO:0015562">
    <property type="term" value="F:efflux transmembrane transporter activity"/>
    <property type="evidence" value="ECO:0007669"/>
    <property type="project" value="InterPro"/>
</dbReference>
<feature type="signal peptide" evidence="2">
    <location>
        <begin position="1"/>
        <end position="21"/>
    </location>
</feature>
<feature type="chain" id="PRO_5011330837" evidence="2">
    <location>
        <begin position="22"/>
        <end position="471"/>
    </location>
</feature>
<keyword evidence="2" id="KW-0812">Transmembrane</keyword>
<dbReference type="InterPro" id="IPR010131">
    <property type="entry name" value="MdtP/NodT-like"/>
</dbReference>
<evidence type="ECO:0000313" key="4">
    <source>
        <dbReference type="Proteomes" id="UP000199477"/>
    </source>
</evidence>
<reference evidence="4" key="1">
    <citation type="submission" date="2016-10" db="EMBL/GenBank/DDBJ databases">
        <authorList>
            <person name="Varghese N."/>
            <person name="Submissions S."/>
        </authorList>
    </citation>
    <scope>NUCLEOTIDE SEQUENCE [LARGE SCALE GENOMIC DNA]</scope>
    <source>
        <strain evidence="4">UNC178MFTsu3.1</strain>
    </source>
</reference>
<dbReference type="Proteomes" id="UP000199477">
    <property type="component" value="Unassembled WGS sequence"/>
</dbReference>
<comment type="similarity">
    <text evidence="1 2">Belongs to the outer membrane factor (OMF) (TC 1.B.17) family.</text>
</comment>
<dbReference type="STRING" id="500610.SAMN02799615_03453"/>
<evidence type="ECO:0000256" key="1">
    <source>
        <dbReference type="ARBA" id="ARBA00007613"/>
    </source>
</evidence>
<evidence type="ECO:0000256" key="2">
    <source>
        <dbReference type="RuleBase" id="RU362097"/>
    </source>
</evidence>
<dbReference type="PROSITE" id="PS51257">
    <property type="entry name" value="PROKAR_LIPOPROTEIN"/>
    <property type="match status" value="1"/>
</dbReference>
<keyword evidence="2" id="KW-0732">Signal</keyword>
<dbReference type="SUPFAM" id="SSF56954">
    <property type="entry name" value="Outer membrane efflux proteins (OEP)"/>
    <property type="match status" value="1"/>
</dbReference>
<keyword evidence="2" id="KW-0472">Membrane</keyword>
<sequence>MNKSFLLICAAALALGGCVSLAPKLPAAQPDVPAAWPLPEHADAAATGATQGRAADIGWRQFYVDPRLATLIEQSLRNNRDLRVAVLNVEKARAQYRIQRADRLPSIAATASLQRAGGSGQPPGQVGQQYRAELGTTAFELDLFGRVNSLSTGALERYLAQGEASRSAQLSLIAEVANAWLTLAADRESLKVAQATRETQEASFKLTEQRHALGAASSLDVSQAQTTVESARADMARYTGQVAQDVNALRLLAGGALDEALLPSGLGDDASMLGALPAELPSEVLLRRPDILQSEHLLRAANADIGAARAAFFPSILLTGSVGSASGQLNNLFDSGTRVWSFAPQISLPIFQGGRLRAQLAGAKADQQIALAQYEQAIQAGFREVADALALTGTLAGQRQAQEALVGAAARADELSRARYKAGKDSYLVALDAQRALYAAQQQLIATRLAEQTNRVTLYKVLGGGWNERSP</sequence>
<keyword evidence="2" id="KW-0564">Palmitate</keyword>
<dbReference type="GO" id="GO:0009279">
    <property type="term" value="C:cell outer membrane"/>
    <property type="evidence" value="ECO:0007669"/>
    <property type="project" value="UniProtKB-SubCell"/>
</dbReference>
<dbReference type="NCBIfam" id="TIGR01845">
    <property type="entry name" value="outer_NodT"/>
    <property type="match status" value="1"/>
</dbReference>